<name>A0A0E0UT22_LISMM</name>
<evidence type="ECO:0000313" key="1">
    <source>
        <dbReference type="EMBL" id="AEH91115.1"/>
    </source>
</evidence>
<dbReference type="PATRIC" id="fig|1030009.3.peg.104"/>
<reference evidence="1 2" key="1">
    <citation type="journal article" date="2011" name="J. Bacteriol.">
        <title>Genome sequence of the nonpathogenic Listeria monocytogenes serovar 4a strain M7.</title>
        <authorList>
            <person name="Chen J."/>
            <person name="Xia Y."/>
            <person name="Cheng C."/>
            <person name="Fang C."/>
            <person name="Shan Y."/>
            <person name="Jin G."/>
            <person name="Fang W."/>
        </authorList>
    </citation>
    <scope>NUCLEOTIDE SEQUENCE [LARGE SCALE GENOMIC DNA]</scope>
    <source>
        <strain evidence="1 2">M7</strain>
    </source>
</reference>
<dbReference type="Proteomes" id="UP000000486">
    <property type="component" value="Chromosome"/>
</dbReference>
<accession>A0A0E0UT22</accession>
<proteinExistence type="predicted"/>
<dbReference type="EMBL" id="CP002816">
    <property type="protein sequence ID" value="AEH91115.1"/>
    <property type="molecule type" value="Genomic_DNA"/>
</dbReference>
<dbReference type="AlphaFoldDB" id="A0A0E0UT22"/>
<gene>
    <name evidence="1" type="ordered locus">LMM7_0109</name>
</gene>
<sequence length="53" mass="5972">MSALVNLFVDAILDENSDRTINDVPNSIRAKVQARLDEYYTAQAEQQEVESAE</sequence>
<dbReference type="HOGENOM" id="CLU_3063102_0_0_9"/>
<organism evidence="1 2">
    <name type="scientific">Listeria monocytogenes serotype 4a (strain M7)</name>
    <dbReference type="NCBI Taxonomy" id="1030009"/>
    <lineage>
        <taxon>Bacteria</taxon>
        <taxon>Bacillati</taxon>
        <taxon>Bacillota</taxon>
        <taxon>Bacilli</taxon>
        <taxon>Bacillales</taxon>
        <taxon>Listeriaceae</taxon>
        <taxon>Listeria</taxon>
    </lineage>
</organism>
<evidence type="ECO:0000313" key="2">
    <source>
        <dbReference type="Proteomes" id="UP000000486"/>
    </source>
</evidence>
<dbReference type="KEGG" id="lmq:LMM7_0109"/>
<protein>
    <submittedName>
        <fullName evidence="1">Uncharacterized protein</fullName>
    </submittedName>
</protein>
<dbReference type="RefSeq" id="WP_012582161.1">
    <property type="nucleotide sequence ID" value="NC_017537.1"/>
</dbReference>